<organism evidence="1 2">
    <name type="scientific">Peronosclerospora sorghi</name>
    <dbReference type="NCBI Taxonomy" id="230839"/>
    <lineage>
        <taxon>Eukaryota</taxon>
        <taxon>Sar</taxon>
        <taxon>Stramenopiles</taxon>
        <taxon>Oomycota</taxon>
        <taxon>Peronosporomycetes</taxon>
        <taxon>Peronosporales</taxon>
        <taxon>Peronosporaceae</taxon>
        <taxon>Peronosclerospora</taxon>
    </lineage>
</organism>
<dbReference type="EMBL" id="CM047583">
    <property type="protein sequence ID" value="KAI9913292.1"/>
    <property type="molecule type" value="Genomic_DNA"/>
</dbReference>
<name>A0ACC0W431_9STRA</name>
<dbReference type="Proteomes" id="UP001163321">
    <property type="component" value="Chromosome 4"/>
</dbReference>
<gene>
    <name evidence="1" type="ORF">PsorP6_006345</name>
</gene>
<protein>
    <submittedName>
        <fullName evidence="1">Uncharacterized protein</fullName>
    </submittedName>
</protein>
<keyword evidence="2" id="KW-1185">Reference proteome</keyword>
<proteinExistence type="predicted"/>
<reference evidence="1 2" key="1">
    <citation type="journal article" date="2022" name="bioRxiv">
        <title>The genome of the oomycete Peronosclerospora sorghi, a cosmopolitan pathogen of maize and sorghum, is inflated with dispersed pseudogenes.</title>
        <authorList>
            <person name="Fletcher K."/>
            <person name="Martin F."/>
            <person name="Isakeit T."/>
            <person name="Cavanaugh K."/>
            <person name="Magill C."/>
            <person name="Michelmore R."/>
        </authorList>
    </citation>
    <scope>NUCLEOTIDE SEQUENCE [LARGE SCALE GENOMIC DNA]</scope>
    <source>
        <strain evidence="1">P6</strain>
    </source>
</reference>
<evidence type="ECO:0000313" key="2">
    <source>
        <dbReference type="Proteomes" id="UP001163321"/>
    </source>
</evidence>
<accession>A0ACC0W431</accession>
<comment type="caution">
    <text evidence="1">The sequence shown here is derived from an EMBL/GenBank/DDBJ whole genome shotgun (WGS) entry which is preliminary data.</text>
</comment>
<sequence length="730" mass="79860">MVRQRLVDGAWPFLATSFMSTDSYEAPVRGRSAETTWVLSKLSRIDTKVHAQRKELDHGDDQLDTESETSSHSVDSVTTAASMSMASDVSLSRDDDWNAPSDVDDLDEHVDARFVRGIASNLMGRNVVLATPFGPRAQCYADYSASGKAIRSIETFIHANVLPMYGNTHTTTSITGLQTTAFREEARAIIGKAVHANLHGPGAQDVVIFSGQGCPSAMHKFVAALGLQTMRRHRRSYKRPMIFTSACSHDAHLRPWHDLKAVDVIEIPDAPTGGGPDLHVLERLLQRYRRRALKIGTFAAASSLTGTLARVDKSDMNPKDPLACLDAVFFSGHEFVGAPGSPGVLIVKKALMTNEVPTIPGGGTVVFVTDKTQCYLANNVEREEGGTPDLIGSIRLGLAFELKQRVDARSILALEREHVLCVRHALRGHDDILLLGPDPRHEHPLAVFSFLIRFRDRFLHPQFVSALLHDLFGIQTHACAPCPAPVGARVLGLRRDQVDAMARDDVLQPGVVRMRMPYFVAKDEVEYILAAVKFVAQHGWKFLPQYDVHALTGAWRHVSCATTSMRAPNGLARMPLTEPNGAAQAVRARSIPNIAAHRGTNLAQAAVLADLSLAHAMASDGAPLGHAGRRSDEPLRWFVYAHEVVAAYKEEEQETAPSRKDARTTGATKGSRGDRAKREGGHVVDGNDQAKSHGPLEAEDEDSRKESNVHVTGERSWLRRGRAHSPPELN</sequence>
<evidence type="ECO:0000313" key="1">
    <source>
        <dbReference type="EMBL" id="KAI9913292.1"/>
    </source>
</evidence>